<dbReference type="AlphaFoldDB" id="A0A840UWH4"/>
<name>A0A840UWH4_9BACT</name>
<protein>
    <submittedName>
        <fullName evidence="1">Uncharacterized protein</fullName>
    </submittedName>
</protein>
<dbReference type="RefSeq" id="WP_184015864.1">
    <property type="nucleotide sequence ID" value="NZ_JACHFD010000003.1"/>
</dbReference>
<comment type="caution">
    <text evidence="1">The sequence shown here is derived from an EMBL/GenBank/DDBJ whole genome shotgun (WGS) entry which is preliminary data.</text>
</comment>
<evidence type="ECO:0000313" key="1">
    <source>
        <dbReference type="EMBL" id="MBB5350507.1"/>
    </source>
</evidence>
<organism evidence="1 2">
    <name type="scientific">Haloferula luteola</name>
    <dbReference type="NCBI Taxonomy" id="595692"/>
    <lineage>
        <taxon>Bacteria</taxon>
        <taxon>Pseudomonadati</taxon>
        <taxon>Verrucomicrobiota</taxon>
        <taxon>Verrucomicrobiia</taxon>
        <taxon>Verrucomicrobiales</taxon>
        <taxon>Verrucomicrobiaceae</taxon>
        <taxon>Haloferula</taxon>
    </lineage>
</organism>
<gene>
    <name evidence="1" type="ORF">HNR46_000735</name>
</gene>
<dbReference type="EMBL" id="JACHFD010000003">
    <property type="protein sequence ID" value="MBB5350507.1"/>
    <property type="molecule type" value="Genomic_DNA"/>
</dbReference>
<sequence length="89" mass="10237">MDLPFNEDDEADRFFHDLLDAVDQQRVSPQTPFVAKTVDRLIREGLEEDEAREAVARCLAEETDRVLRSGRPFDLEAYRRSLDKISPGS</sequence>
<accession>A0A840UWH4</accession>
<evidence type="ECO:0000313" key="2">
    <source>
        <dbReference type="Proteomes" id="UP000557717"/>
    </source>
</evidence>
<dbReference type="Proteomes" id="UP000557717">
    <property type="component" value="Unassembled WGS sequence"/>
</dbReference>
<proteinExistence type="predicted"/>
<reference evidence="1 2" key="1">
    <citation type="submission" date="2020-08" db="EMBL/GenBank/DDBJ databases">
        <title>Genomic Encyclopedia of Type Strains, Phase IV (KMG-IV): sequencing the most valuable type-strain genomes for metagenomic binning, comparative biology and taxonomic classification.</title>
        <authorList>
            <person name="Goeker M."/>
        </authorList>
    </citation>
    <scope>NUCLEOTIDE SEQUENCE [LARGE SCALE GENOMIC DNA]</scope>
    <source>
        <strain evidence="1 2">YC6886</strain>
    </source>
</reference>
<keyword evidence="2" id="KW-1185">Reference proteome</keyword>